<reference evidence="1" key="1">
    <citation type="submission" date="2019-12" db="EMBL/GenBank/DDBJ databases">
        <title>An insight into the sialome of adult female Ixodes ricinus ticks feeding for 6 days.</title>
        <authorList>
            <person name="Perner J."/>
            <person name="Ribeiro J.M.C."/>
        </authorList>
    </citation>
    <scope>NUCLEOTIDE SEQUENCE</scope>
    <source>
        <strain evidence="1">Semi-engorged</strain>
        <tissue evidence="1">Salivary glands</tissue>
    </source>
</reference>
<name>A0A6B0UWK8_IXORI</name>
<dbReference type="AlphaFoldDB" id="A0A6B0UWK8"/>
<proteinExistence type="predicted"/>
<protein>
    <submittedName>
        <fullName evidence="1">Putative secreted protein</fullName>
    </submittedName>
</protein>
<accession>A0A6B0UWK8</accession>
<sequence length="159" mass="18598">MRRFFLGRSICIAPLLLLLLVEELLLVDIRKAQLALLVVQRDAPTQLERLLRRLRLPLHIVPRLVLHPLQDYILQATRGFLRDGRRLPCGVLEHEVLLQQAVLGPPFRFHFPLQSPRARLQVLLFQLVDPLLQKLLTFFERRFVSTALFHVQCFRVSKS</sequence>
<dbReference type="EMBL" id="GIFC01012154">
    <property type="protein sequence ID" value="MXU94237.1"/>
    <property type="molecule type" value="Transcribed_RNA"/>
</dbReference>
<evidence type="ECO:0000313" key="1">
    <source>
        <dbReference type="EMBL" id="MXU94237.1"/>
    </source>
</evidence>
<organism evidence="1">
    <name type="scientific">Ixodes ricinus</name>
    <name type="common">Common tick</name>
    <name type="synonym">Acarus ricinus</name>
    <dbReference type="NCBI Taxonomy" id="34613"/>
    <lineage>
        <taxon>Eukaryota</taxon>
        <taxon>Metazoa</taxon>
        <taxon>Ecdysozoa</taxon>
        <taxon>Arthropoda</taxon>
        <taxon>Chelicerata</taxon>
        <taxon>Arachnida</taxon>
        <taxon>Acari</taxon>
        <taxon>Parasitiformes</taxon>
        <taxon>Ixodida</taxon>
        <taxon>Ixodoidea</taxon>
        <taxon>Ixodidae</taxon>
        <taxon>Ixodinae</taxon>
        <taxon>Ixodes</taxon>
    </lineage>
</organism>